<feature type="compositionally biased region" description="Basic and acidic residues" evidence="1">
    <location>
        <begin position="1"/>
        <end position="11"/>
    </location>
</feature>
<gene>
    <name evidence="2" type="ORF">ACFSXZ_30225</name>
</gene>
<evidence type="ECO:0000313" key="3">
    <source>
        <dbReference type="Proteomes" id="UP001597417"/>
    </source>
</evidence>
<organism evidence="2 3">
    <name type="scientific">Amycolatopsis pigmentata</name>
    <dbReference type="NCBI Taxonomy" id="450801"/>
    <lineage>
        <taxon>Bacteria</taxon>
        <taxon>Bacillati</taxon>
        <taxon>Actinomycetota</taxon>
        <taxon>Actinomycetes</taxon>
        <taxon>Pseudonocardiales</taxon>
        <taxon>Pseudonocardiaceae</taxon>
        <taxon>Amycolatopsis</taxon>
    </lineage>
</organism>
<name>A0ABW5G0R7_9PSEU</name>
<dbReference type="InterPro" id="IPR021345">
    <property type="entry name" value="DUF2961"/>
</dbReference>
<reference evidence="3" key="1">
    <citation type="journal article" date="2019" name="Int. J. Syst. Evol. Microbiol.">
        <title>The Global Catalogue of Microorganisms (GCM) 10K type strain sequencing project: providing services to taxonomists for standard genome sequencing and annotation.</title>
        <authorList>
            <consortium name="The Broad Institute Genomics Platform"/>
            <consortium name="The Broad Institute Genome Sequencing Center for Infectious Disease"/>
            <person name="Wu L."/>
            <person name="Ma J."/>
        </authorList>
    </citation>
    <scope>NUCLEOTIDE SEQUENCE [LARGE SCALE GENOMIC DNA]</scope>
    <source>
        <strain evidence="3">CGMCC 4.7645</strain>
    </source>
</reference>
<accession>A0ABW5G0R7</accession>
<feature type="region of interest" description="Disordered" evidence="1">
    <location>
        <begin position="1"/>
        <end position="34"/>
    </location>
</feature>
<dbReference type="GO" id="GO:0016787">
    <property type="term" value="F:hydrolase activity"/>
    <property type="evidence" value="ECO:0007669"/>
    <property type="project" value="UniProtKB-KW"/>
</dbReference>
<proteinExistence type="predicted"/>
<keyword evidence="3" id="KW-1185">Reference proteome</keyword>
<feature type="compositionally biased region" description="Gly residues" evidence="1">
    <location>
        <begin position="22"/>
        <end position="34"/>
    </location>
</feature>
<dbReference type="EMBL" id="JBHUKR010000020">
    <property type="protein sequence ID" value="MFD2420613.1"/>
    <property type="molecule type" value="Genomic_DNA"/>
</dbReference>
<evidence type="ECO:0000256" key="1">
    <source>
        <dbReference type="SAM" id="MobiDB-lite"/>
    </source>
</evidence>
<dbReference type="Proteomes" id="UP001597417">
    <property type="component" value="Unassembled WGS sequence"/>
</dbReference>
<evidence type="ECO:0000313" key="2">
    <source>
        <dbReference type="EMBL" id="MFD2420613.1"/>
    </source>
</evidence>
<comment type="caution">
    <text evidence="2">The sequence shown here is derived from an EMBL/GenBank/DDBJ whole genome shotgun (WGS) entry which is preliminary data.</text>
</comment>
<dbReference type="Pfam" id="PF11175">
    <property type="entry name" value="DUF2961"/>
    <property type="match status" value="1"/>
</dbReference>
<sequence>MEEIWRLEDGPTRSVSPENFGGAKGAGGMAEAGTGAGAARELGRGWKVSPSIDLADGETATLADLEGPAVVRHFWLTTDRSALRQLMVRMYWDAETDPSVEVPLGDFFCNGWGELALVDSEMIVVAPAGGLNSYWPMPFRARARITLENRCGHSVPVYYQITFNQRELPARTAYLHATWRRSNPLGSPAEHTIVDGIEGEGCYAGTYLAIEPGAPGWWGEGELKFFLDGDGEFPTICGTGTEDYFGGAWNFDMGRRYLPYSAARLGLPQVLPPNRIYQPHQRFGAYRWHTADPIRFDRDLRVSIQALGWQSGGRYLPLTGADIATTALWYQTEPHRPFPPPGDPVITPRPPSPGRLYARLRSLFRSG</sequence>
<keyword evidence="2" id="KW-0378">Hydrolase</keyword>
<dbReference type="RefSeq" id="WP_378268759.1">
    <property type="nucleotide sequence ID" value="NZ_JBHUKR010000020.1"/>
</dbReference>
<dbReference type="Gene3D" id="2.60.120.1390">
    <property type="match status" value="1"/>
</dbReference>
<protein>
    <submittedName>
        <fullName evidence="2">Glycoside hydrolase family 172 protein</fullName>
    </submittedName>
</protein>